<keyword evidence="2" id="KW-0687">Ribonucleoprotein</keyword>
<evidence type="ECO:0000313" key="5">
    <source>
        <dbReference type="Proteomes" id="UP001374535"/>
    </source>
</evidence>
<dbReference type="Gene3D" id="3.30.70.600">
    <property type="entry name" value="Ribosomal protein S10 domain"/>
    <property type="match status" value="1"/>
</dbReference>
<name>A0AAQ3RUJ8_VIGMU</name>
<dbReference type="GO" id="GO:0006412">
    <property type="term" value="P:translation"/>
    <property type="evidence" value="ECO:0007669"/>
    <property type="project" value="InterPro"/>
</dbReference>
<dbReference type="PANTHER" id="PTHR46567">
    <property type="entry name" value="MEDIATOR OF RNA POLYMERASE II TRANSCRIPTION SUBUNIT 12"/>
    <property type="match status" value="1"/>
</dbReference>
<dbReference type="InterPro" id="IPR018268">
    <property type="entry name" value="Ribosomal_uS10_CS"/>
</dbReference>
<dbReference type="GO" id="GO:1990904">
    <property type="term" value="C:ribonucleoprotein complex"/>
    <property type="evidence" value="ECO:0007669"/>
    <property type="project" value="UniProtKB-KW"/>
</dbReference>
<keyword evidence="1" id="KW-0689">Ribosomal protein</keyword>
<protein>
    <recommendedName>
        <fullName evidence="3">Small ribosomal subunit protein uS10 domain-containing protein</fullName>
    </recommendedName>
</protein>
<dbReference type="PANTHER" id="PTHR46567:SF2">
    <property type="entry name" value="RNA POLYMERASE II TRANSCRIPTION MEDIATORS PROTEIN"/>
    <property type="match status" value="1"/>
</dbReference>
<dbReference type="InterPro" id="IPR027486">
    <property type="entry name" value="Ribosomal_uS10_dom"/>
</dbReference>
<dbReference type="SUPFAM" id="SSF54999">
    <property type="entry name" value="Ribosomal protein S10"/>
    <property type="match status" value="1"/>
</dbReference>
<evidence type="ECO:0000256" key="2">
    <source>
        <dbReference type="ARBA" id="ARBA00023274"/>
    </source>
</evidence>
<evidence type="ECO:0000313" key="4">
    <source>
        <dbReference type="EMBL" id="WVZ08379.1"/>
    </source>
</evidence>
<dbReference type="Proteomes" id="UP001374535">
    <property type="component" value="Chromosome 6"/>
</dbReference>
<dbReference type="Pfam" id="PF00338">
    <property type="entry name" value="Ribosomal_S10"/>
    <property type="match status" value="1"/>
</dbReference>
<dbReference type="AlphaFoldDB" id="A0AAQ3RUJ8"/>
<organism evidence="4 5">
    <name type="scientific">Vigna mungo</name>
    <name type="common">Black gram</name>
    <name type="synonym">Phaseolus mungo</name>
    <dbReference type="NCBI Taxonomy" id="3915"/>
    <lineage>
        <taxon>Eukaryota</taxon>
        <taxon>Viridiplantae</taxon>
        <taxon>Streptophyta</taxon>
        <taxon>Embryophyta</taxon>
        <taxon>Tracheophyta</taxon>
        <taxon>Spermatophyta</taxon>
        <taxon>Magnoliopsida</taxon>
        <taxon>eudicotyledons</taxon>
        <taxon>Gunneridae</taxon>
        <taxon>Pentapetalae</taxon>
        <taxon>rosids</taxon>
        <taxon>fabids</taxon>
        <taxon>Fabales</taxon>
        <taxon>Fabaceae</taxon>
        <taxon>Papilionoideae</taxon>
        <taxon>50 kb inversion clade</taxon>
        <taxon>NPAAA clade</taxon>
        <taxon>indigoferoid/millettioid clade</taxon>
        <taxon>Phaseoleae</taxon>
        <taxon>Vigna</taxon>
    </lineage>
</organism>
<evidence type="ECO:0000256" key="1">
    <source>
        <dbReference type="ARBA" id="ARBA00022980"/>
    </source>
</evidence>
<dbReference type="InterPro" id="IPR036838">
    <property type="entry name" value="Ribosomal_uS10_dom_sf"/>
</dbReference>
<keyword evidence="5" id="KW-1185">Reference proteome</keyword>
<evidence type="ECO:0000259" key="3">
    <source>
        <dbReference type="Pfam" id="PF00338"/>
    </source>
</evidence>
<reference evidence="4 5" key="1">
    <citation type="journal article" date="2023" name="Life. Sci Alliance">
        <title>Evolutionary insights into 3D genome organization and epigenetic landscape of Vigna mungo.</title>
        <authorList>
            <person name="Junaid A."/>
            <person name="Singh B."/>
            <person name="Bhatia S."/>
        </authorList>
    </citation>
    <scope>NUCLEOTIDE SEQUENCE [LARGE SCALE GENOMIC DNA]</scope>
    <source>
        <strain evidence="4">Urdbean</strain>
    </source>
</reference>
<sequence>MASKLKTCFVRWNLSGFNYVNHNKGNGRIVRVSFPGSCKMRPQTTFRQQIKPSIEEGLCKNQDEKEDSEEKQSLEIWQLLLPIVYGFLEIVVISQTYVHTLAGVALRVIRDPAPGGSDLVDNSRRAYTTSALIEMLRFFVKNASRTKSSSRSMDQNICSSAIFENPGWWDVVSGLGKALQKKGHLVEIVLLKYDCMQYDHVCNLRAPLYWEIFVHKGLNSDRICLHATTLVLRDCSSFRVRLMGLVRENLKNSDKMWDNSAHDRVNSKVHDAREKRLKVKGPVRMPTNVLHITTRKSPCSEEKKNRCRKREKKEVLQEKKEKMKTISETECREEKLNRLTFDFLSGMFTTVVMGRRRL</sequence>
<proteinExistence type="predicted"/>
<dbReference type="PROSITE" id="PS00361">
    <property type="entry name" value="RIBOSOMAL_S10"/>
    <property type="match status" value="1"/>
</dbReference>
<dbReference type="GO" id="GO:0003735">
    <property type="term" value="F:structural constituent of ribosome"/>
    <property type="evidence" value="ECO:0007669"/>
    <property type="project" value="InterPro"/>
</dbReference>
<dbReference type="EMBL" id="CP144695">
    <property type="protein sequence ID" value="WVZ08379.1"/>
    <property type="molecule type" value="Genomic_DNA"/>
</dbReference>
<accession>A0AAQ3RUJ8</accession>
<dbReference type="GO" id="GO:0003723">
    <property type="term" value="F:RNA binding"/>
    <property type="evidence" value="ECO:0007669"/>
    <property type="project" value="InterPro"/>
</dbReference>
<feature type="domain" description="Small ribosomal subunit protein uS10" evidence="3">
    <location>
        <begin position="270"/>
        <end position="305"/>
    </location>
</feature>
<dbReference type="GO" id="GO:0005840">
    <property type="term" value="C:ribosome"/>
    <property type="evidence" value="ECO:0007669"/>
    <property type="project" value="UniProtKB-KW"/>
</dbReference>
<gene>
    <name evidence="4" type="ORF">V8G54_021725</name>
</gene>